<gene>
    <name evidence="1" type="ORF">SAMN04488057_101405</name>
</gene>
<evidence type="ECO:0000313" key="2">
    <source>
        <dbReference type="Proteomes" id="UP000184513"/>
    </source>
</evidence>
<dbReference type="Proteomes" id="UP000184513">
    <property type="component" value="Unassembled WGS sequence"/>
</dbReference>
<protein>
    <submittedName>
        <fullName evidence="1">Uncharacterized protein</fullName>
    </submittedName>
</protein>
<organism evidence="1 2">
    <name type="scientific">Cyclobacterium lianum</name>
    <dbReference type="NCBI Taxonomy" id="388280"/>
    <lineage>
        <taxon>Bacteria</taxon>
        <taxon>Pseudomonadati</taxon>
        <taxon>Bacteroidota</taxon>
        <taxon>Cytophagia</taxon>
        <taxon>Cytophagales</taxon>
        <taxon>Cyclobacteriaceae</taxon>
        <taxon>Cyclobacterium</taxon>
    </lineage>
</organism>
<accession>A0A1M7INT9</accession>
<proteinExistence type="predicted"/>
<name>A0A1M7INT9_9BACT</name>
<dbReference type="STRING" id="388280.SAMN04488057_101405"/>
<dbReference type="AlphaFoldDB" id="A0A1M7INT9"/>
<sequence length="51" mass="5790">MKYLCLSRLLMAFAACQPSVKQSETGDQFTVNIDTVMIHPENEIHYLTTSL</sequence>
<keyword evidence="2" id="KW-1185">Reference proteome</keyword>
<evidence type="ECO:0000313" key="1">
    <source>
        <dbReference type="EMBL" id="SHM42283.1"/>
    </source>
</evidence>
<dbReference type="EMBL" id="FRCY01000001">
    <property type="protein sequence ID" value="SHM42283.1"/>
    <property type="molecule type" value="Genomic_DNA"/>
</dbReference>
<dbReference type="RefSeq" id="WP_178371421.1">
    <property type="nucleotide sequence ID" value="NZ_FRCY01000001.1"/>
</dbReference>
<reference evidence="1 2" key="1">
    <citation type="submission" date="2016-11" db="EMBL/GenBank/DDBJ databases">
        <authorList>
            <person name="Jaros S."/>
            <person name="Januszkiewicz K."/>
            <person name="Wedrychowicz H."/>
        </authorList>
    </citation>
    <scope>NUCLEOTIDE SEQUENCE [LARGE SCALE GENOMIC DNA]</scope>
    <source>
        <strain evidence="1 2">CGMCC 1.6102</strain>
    </source>
</reference>